<dbReference type="SUPFAM" id="SSF56601">
    <property type="entry name" value="beta-lactamase/transpeptidase-like"/>
    <property type="match status" value="1"/>
</dbReference>
<keyword evidence="2" id="KW-0378">Hydrolase</keyword>
<feature type="domain" description="Beta-lactamase class A catalytic" evidence="1">
    <location>
        <begin position="18"/>
        <end position="272"/>
    </location>
</feature>
<proteinExistence type="predicted"/>
<dbReference type="EMBL" id="CP115300">
    <property type="protein sequence ID" value="WBO61751.1"/>
    <property type="molecule type" value="Genomic_DNA"/>
</dbReference>
<evidence type="ECO:0000259" key="1">
    <source>
        <dbReference type="Pfam" id="PF13354"/>
    </source>
</evidence>
<organism evidence="2 3">
    <name type="scientific">Streptomyces camelliae</name>
    <dbReference type="NCBI Taxonomy" id="3004093"/>
    <lineage>
        <taxon>Bacteria</taxon>
        <taxon>Bacillati</taxon>
        <taxon>Actinomycetota</taxon>
        <taxon>Actinomycetes</taxon>
        <taxon>Kitasatosporales</taxon>
        <taxon>Streptomycetaceae</taxon>
        <taxon>Streptomyces</taxon>
    </lineage>
</organism>
<dbReference type="RefSeq" id="WP_270079706.1">
    <property type="nucleotide sequence ID" value="NZ_CP115300.1"/>
</dbReference>
<dbReference type="PANTHER" id="PTHR35333:SF3">
    <property type="entry name" value="BETA-LACTAMASE-TYPE TRANSPEPTIDASE FOLD CONTAINING PROTEIN"/>
    <property type="match status" value="1"/>
</dbReference>
<keyword evidence="3" id="KW-1185">Reference proteome</keyword>
<reference evidence="2 3" key="1">
    <citation type="submission" date="2022-12" db="EMBL/GenBank/DDBJ databases">
        <authorList>
            <person name="Mo P."/>
        </authorList>
    </citation>
    <scope>NUCLEOTIDE SEQUENCE [LARGE SCALE GENOMIC DNA]</scope>
    <source>
        <strain evidence="2 3">HUAS 2-6</strain>
    </source>
</reference>
<dbReference type="InterPro" id="IPR000871">
    <property type="entry name" value="Beta-lactam_class-A"/>
</dbReference>
<evidence type="ECO:0000313" key="3">
    <source>
        <dbReference type="Proteomes" id="UP001212326"/>
    </source>
</evidence>
<dbReference type="Gene3D" id="3.40.710.10">
    <property type="entry name" value="DD-peptidase/beta-lactamase superfamily"/>
    <property type="match status" value="1"/>
</dbReference>
<gene>
    <name evidence="2" type="ORF">O1G22_02220</name>
</gene>
<dbReference type="Proteomes" id="UP001212326">
    <property type="component" value="Chromosome"/>
</dbReference>
<sequence length="315" mass="33629">MIEDRLEQVFAEAGCKGSVAVLDIDGQGRVLSGDTEWVVAASTFKIVVALELFCQAAEGSLDPAERVRLSPAQATPGGQGFCIFEDEAEVSLRDIARMMLTISDNTATDVLIRRVSLSRIHARLAGLGLDRIRLVGTIRQEFDAIGRDAGFAGWTEMGRAMHQAGSPADAERLWERALSAPSLRPGRITSATAGQMATLLRLIWRDEAGPGDACRAVRTILGQQRLTRKIAAGFSDEVRVAAKSGTVPGCASNDAGVVQYPDGSRFAVAVFTRPAGPGRRTPQADSVIGTAARLAVEHLRRYPGRQQTLPPVTPG</sequence>
<dbReference type="InterPro" id="IPR012338">
    <property type="entry name" value="Beta-lactam/transpept-like"/>
</dbReference>
<protein>
    <submittedName>
        <fullName evidence="2">Class A beta-lactamase-related serine hydrolase</fullName>
    </submittedName>
</protein>
<dbReference type="GO" id="GO:0016787">
    <property type="term" value="F:hydrolase activity"/>
    <property type="evidence" value="ECO:0007669"/>
    <property type="project" value="UniProtKB-KW"/>
</dbReference>
<dbReference type="PANTHER" id="PTHR35333">
    <property type="entry name" value="BETA-LACTAMASE"/>
    <property type="match status" value="1"/>
</dbReference>
<evidence type="ECO:0000313" key="2">
    <source>
        <dbReference type="EMBL" id="WBO61751.1"/>
    </source>
</evidence>
<dbReference type="InterPro" id="IPR045155">
    <property type="entry name" value="Beta-lactam_cat"/>
</dbReference>
<dbReference type="Pfam" id="PF13354">
    <property type="entry name" value="Beta-lactamase2"/>
    <property type="match status" value="1"/>
</dbReference>
<name>A0ABY7NYT5_9ACTN</name>
<accession>A0ABY7NYT5</accession>